<dbReference type="CDD" id="cd15485">
    <property type="entry name" value="ZIP_Cat8"/>
    <property type="match status" value="1"/>
</dbReference>
<evidence type="ECO:0000256" key="4">
    <source>
        <dbReference type="ARBA" id="ARBA00023015"/>
    </source>
</evidence>
<keyword evidence="4" id="KW-0805">Transcription regulation</keyword>
<keyword evidence="2" id="KW-0479">Metal-binding</keyword>
<dbReference type="PROSITE" id="PS00463">
    <property type="entry name" value="ZN2_CY6_FUNGAL_1"/>
    <property type="match status" value="1"/>
</dbReference>
<evidence type="ECO:0000259" key="9">
    <source>
        <dbReference type="PROSITE" id="PS50048"/>
    </source>
</evidence>
<protein>
    <recommendedName>
        <fullName evidence="9">Zn(2)-C6 fungal-type domain-containing protein</fullName>
    </recommendedName>
</protein>
<organism evidence="10 11">
    <name type="scientific">Polyplosphaeria fusca</name>
    <dbReference type="NCBI Taxonomy" id="682080"/>
    <lineage>
        <taxon>Eukaryota</taxon>
        <taxon>Fungi</taxon>
        <taxon>Dikarya</taxon>
        <taxon>Ascomycota</taxon>
        <taxon>Pezizomycotina</taxon>
        <taxon>Dothideomycetes</taxon>
        <taxon>Pleosporomycetidae</taxon>
        <taxon>Pleosporales</taxon>
        <taxon>Tetraplosphaeriaceae</taxon>
        <taxon>Polyplosphaeria</taxon>
    </lineage>
</organism>
<feature type="region of interest" description="Disordered" evidence="8">
    <location>
        <begin position="99"/>
        <end position="135"/>
    </location>
</feature>
<feature type="compositionally biased region" description="Low complexity" evidence="8">
    <location>
        <begin position="116"/>
        <end position="129"/>
    </location>
</feature>
<feature type="compositionally biased region" description="Basic and acidic residues" evidence="8">
    <location>
        <begin position="666"/>
        <end position="675"/>
    </location>
</feature>
<evidence type="ECO:0000313" key="10">
    <source>
        <dbReference type="EMBL" id="KAF2740146.1"/>
    </source>
</evidence>
<dbReference type="CDD" id="cd00067">
    <property type="entry name" value="GAL4"/>
    <property type="match status" value="1"/>
</dbReference>
<dbReference type="EMBL" id="ML996101">
    <property type="protein sequence ID" value="KAF2740146.1"/>
    <property type="molecule type" value="Genomic_DNA"/>
</dbReference>
<keyword evidence="7" id="KW-0539">Nucleus</keyword>
<feature type="domain" description="Zn(2)-C6 fungal-type" evidence="9">
    <location>
        <begin position="23"/>
        <end position="53"/>
    </location>
</feature>
<dbReference type="InterPro" id="IPR001138">
    <property type="entry name" value="Zn2Cys6_DnaBD"/>
</dbReference>
<feature type="compositionally biased region" description="Polar residues" evidence="8">
    <location>
        <begin position="708"/>
        <end position="719"/>
    </location>
</feature>
<dbReference type="PANTHER" id="PTHR46910">
    <property type="entry name" value="TRANSCRIPTION FACTOR PDR1"/>
    <property type="match status" value="1"/>
</dbReference>
<dbReference type="GO" id="GO:0003677">
    <property type="term" value="F:DNA binding"/>
    <property type="evidence" value="ECO:0007669"/>
    <property type="project" value="UniProtKB-KW"/>
</dbReference>
<dbReference type="CDD" id="cd12148">
    <property type="entry name" value="fungal_TF_MHR"/>
    <property type="match status" value="1"/>
</dbReference>
<evidence type="ECO:0000256" key="1">
    <source>
        <dbReference type="ARBA" id="ARBA00004123"/>
    </source>
</evidence>
<accession>A0A9P4V816</accession>
<dbReference type="Pfam" id="PF00172">
    <property type="entry name" value="Zn_clus"/>
    <property type="match status" value="1"/>
</dbReference>
<dbReference type="GO" id="GO:0008270">
    <property type="term" value="F:zinc ion binding"/>
    <property type="evidence" value="ECO:0007669"/>
    <property type="project" value="InterPro"/>
</dbReference>
<evidence type="ECO:0000256" key="8">
    <source>
        <dbReference type="SAM" id="MobiDB-lite"/>
    </source>
</evidence>
<comment type="caution">
    <text evidence="10">The sequence shown here is derived from an EMBL/GenBank/DDBJ whole genome shotgun (WGS) entry which is preliminary data.</text>
</comment>
<dbReference type="GO" id="GO:0005634">
    <property type="term" value="C:nucleus"/>
    <property type="evidence" value="ECO:0007669"/>
    <property type="project" value="UniProtKB-SubCell"/>
</dbReference>
<evidence type="ECO:0000256" key="5">
    <source>
        <dbReference type="ARBA" id="ARBA00023125"/>
    </source>
</evidence>
<evidence type="ECO:0000256" key="6">
    <source>
        <dbReference type="ARBA" id="ARBA00023163"/>
    </source>
</evidence>
<dbReference type="AlphaFoldDB" id="A0A9P4V816"/>
<keyword evidence="11" id="KW-1185">Reference proteome</keyword>
<sequence>MPGILPMKVIKVGSNAQSRIAQACDRCRSKKIRCDGVRPSCTQCVNVGFECKTSDKLSRRAFPRGYTESLEERVRALEAEVRDLKDLLDEKDEKIDMLSRMHSHSHSQANPPPRKSMSPPSHSPGSPDSSQEKKEDIFRVQQSPLLLDDENRDTYYVGSSGGRTLIEAFKQRAQETGRSSSELNSNTFFGTGSKPASRARIVSYKAPPRLVSDQMINIFFQEWAPLFPVLHRPTFLSLYEQYVSSPESMADKKSIAKLNLVFGIAALSSDVGTHSLSYDRPTDMHKPRDGQDVESFETQWQSAIESFLMDNDVATLQCLVLAQVYCLLKADYARLLKYKGLAVGLSQRLGLHQSQKRFALSALMSETRKKVFWSLYTIDCLSAAHLGLPKLLREDDVHCEYPVDADDEYVTDKGFLPTLPGEYTKLSSALALFRMARILAKVLAELYPASASHEISFRTIATLADELDEWLNNLAPHLKLTFVQDKPSTNVTSSRSPILSLAYHHVRSLIYRPAVVANLGDKGSSAVVAVGDACKHIVQIVQLLDERKLSFSFCLNRNEVLVQAGFGLLFQTLNLDRDGKLIKDCNRLICAVIEMLEHGSAAGAVEFRRIGCSMMTLSRPGQVSPPVVSRHNSEGAMGAPMDTFRATQQSLKAIAARFSPGAIKANRQESKEPRRATLPTLSPAMGVHGNPSSSSLSSIRSEPPTARSEPTLSPLTHRSSLSLFSKRRASNALRQNPNIDYLAFGQDPLANYPFANHGKAEVSPSDWERLLSSLDNGQANIYDTIYGGPPADALLDCPPLSAGGDTNLTWSPSVWNWGGYTDQAPPPQSVLSFSDESLTSGEDYGNCADYGSTPERVYQGIMIPDMSTPNNGMGLGGLDGNFGL</sequence>
<dbReference type="Pfam" id="PF04082">
    <property type="entry name" value="Fungal_trans"/>
    <property type="match status" value="1"/>
</dbReference>
<comment type="subcellular location">
    <subcellularLocation>
        <location evidence="1">Nucleus</location>
    </subcellularLocation>
</comment>
<dbReference type="SMART" id="SM00906">
    <property type="entry name" value="Fungal_trans"/>
    <property type="match status" value="1"/>
</dbReference>
<gene>
    <name evidence="10" type="ORF">EJ04DRAFT_233479</name>
</gene>
<proteinExistence type="predicted"/>
<evidence type="ECO:0000256" key="7">
    <source>
        <dbReference type="ARBA" id="ARBA00023242"/>
    </source>
</evidence>
<reference evidence="10" key="1">
    <citation type="journal article" date="2020" name="Stud. Mycol.">
        <title>101 Dothideomycetes genomes: a test case for predicting lifestyles and emergence of pathogens.</title>
        <authorList>
            <person name="Haridas S."/>
            <person name="Albert R."/>
            <person name="Binder M."/>
            <person name="Bloem J."/>
            <person name="Labutti K."/>
            <person name="Salamov A."/>
            <person name="Andreopoulos B."/>
            <person name="Baker S."/>
            <person name="Barry K."/>
            <person name="Bills G."/>
            <person name="Bluhm B."/>
            <person name="Cannon C."/>
            <person name="Castanera R."/>
            <person name="Culley D."/>
            <person name="Daum C."/>
            <person name="Ezra D."/>
            <person name="Gonzalez J."/>
            <person name="Henrissat B."/>
            <person name="Kuo A."/>
            <person name="Liang C."/>
            <person name="Lipzen A."/>
            <person name="Lutzoni F."/>
            <person name="Magnuson J."/>
            <person name="Mondo S."/>
            <person name="Nolan M."/>
            <person name="Ohm R."/>
            <person name="Pangilinan J."/>
            <person name="Park H.-J."/>
            <person name="Ramirez L."/>
            <person name="Alfaro M."/>
            <person name="Sun H."/>
            <person name="Tritt A."/>
            <person name="Yoshinaga Y."/>
            <person name="Zwiers L.-H."/>
            <person name="Turgeon B."/>
            <person name="Goodwin S."/>
            <person name="Spatafora J."/>
            <person name="Crous P."/>
            <person name="Grigoriev I."/>
        </authorList>
    </citation>
    <scope>NUCLEOTIDE SEQUENCE</scope>
    <source>
        <strain evidence="10">CBS 125425</strain>
    </source>
</reference>
<feature type="region of interest" description="Disordered" evidence="8">
    <location>
        <begin position="662"/>
        <end position="719"/>
    </location>
</feature>
<keyword evidence="6" id="KW-0804">Transcription</keyword>
<keyword evidence="3" id="KW-0862">Zinc</keyword>
<evidence type="ECO:0000256" key="2">
    <source>
        <dbReference type="ARBA" id="ARBA00022723"/>
    </source>
</evidence>
<feature type="compositionally biased region" description="Low complexity" evidence="8">
    <location>
        <begin position="692"/>
        <end position="701"/>
    </location>
</feature>
<dbReference type="OrthoDB" id="1924787at2759"/>
<dbReference type="InterPro" id="IPR007219">
    <property type="entry name" value="XnlR_reg_dom"/>
</dbReference>
<dbReference type="FunFam" id="4.10.240.10:FF:000007">
    <property type="entry name" value="C6 transcription factor FacB"/>
    <property type="match status" value="1"/>
</dbReference>
<dbReference type="PANTHER" id="PTHR46910:SF12">
    <property type="entry name" value="REGULATORY PROTEIN CAT8"/>
    <property type="match status" value="1"/>
</dbReference>
<evidence type="ECO:0000313" key="11">
    <source>
        <dbReference type="Proteomes" id="UP000799444"/>
    </source>
</evidence>
<name>A0A9P4V816_9PLEO</name>
<dbReference type="Gene3D" id="4.10.240.10">
    <property type="entry name" value="Zn(2)-C6 fungal-type DNA-binding domain"/>
    <property type="match status" value="1"/>
</dbReference>
<dbReference type="InterPro" id="IPR036864">
    <property type="entry name" value="Zn2-C6_fun-type_DNA-bd_sf"/>
</dbReference>
<dbReference type="GO" id="GO:0000981">
    <property type="term" value="F:DNA-binding transcription factor activity, RNA polymerase II-specific"/>
    <property type="evidence" value="ECO:0007669"/>
    <property type="project" value="InterPro"/>
</dbReference>
<dbReference type="InterPro" id="IPR050987">
    <property type="entry name" value="AtrR-like"/>
</dbReference>
<dbReference type="PROSITE" id="PS50048">
    <property type="entry name" value="ZN2_CY6_FUNGAL_2"/>
    <property type="match status" value="1"/>
</dbReference>
<keyword evidence="5" id="KW-0238">DNA-binding</keyword>
<dbReference type="SMART" id="SM00066">
    <property type="entry name" value="GAL4"/>
    <property type="match status" value="1"/>
</dbReference>
<dbReference type="SUPFAM" id="SSF57701">
    <property type="entry name" value="Zn2/Cys6 DNA-binding domain"/>
    <property type="match status" value="1"/>
</dbReference>
<dbReference type="Proteomes" id="UP000799444">
    <property type="component" value="Unassembled WGS sequence"/>
</dbReference>
<evidence type="ECO:0000256" key="3">
    <source>
        <dbReference type="ARBA" id="ARBA00022833"/>
    </source>
</evidence>
<dbReference type="GO" id="GO:0006351">
    <property type="term" value="P:DNA-templated transcription"/>
    <property type="evidence" value="ECO:0007669"/>
    <property type="project" value="InterPro"/>
</dbReference>